<evidence type="ECO:0000256" key="3">
    <source>
        <dbReference type="ARBA" id="ARBA00022448"/>
    </source>
</evidence>
<evidence type="ECO:0000256" key="2">
    <source>
        <dbReference type="ARBA" id="ARBA00007246"/>
    </source>
</evidence>
<name>A0A975H5K5_9BURK</name>
<proteinExistence type="inferred from homology"/>
<keyword evidence="8" id="KW-1133">Transmembrane helix</keyword>
<keyword evidence="7" id="KW-0653">Protein transport</keyword>
<accession>A0A975H5K5</accession>
<evidence type="ECO:0000256" key="8">
    <source>
        <dbReference type="ARBA" id="ARBA00022989"/>
    </source>
</evidence>
<dbReference type="Proteomes" id="UP000663903">
    <property type="component" value="Chromosome"/>
</dbReference>
<keyword evidence="3" id="KW-0813">Transport</keyword>
<evidence type="ECO:0000256" key="1">
    <source>
        <dbReference type="ARBA" id="ARBA00004533"/>
    </source>
</evidence>
<dbReference type="SUPFAM" id="SSF158544">
    <property type="entry name" value="GspK insert domain-like"/>
    <property type="match status" value="1"/>
</dbReference>
<dbReference type="KEGG" id="otd:J1M35_18770"/>
<dbReference type="Gene3D" id="1.10.40.60">
    <property type="entry name" value="EpsJ-like"/>
    <property type="match status" value="1"/>
</dbReference>
<reference evidence="11" key="1">
    <citation type="submission" date="2021-03" db="EMBL/GenBank/DDBJ databases">
        <title>Ottowia sp. 27C isolated from the cloaca of a Giant Asian pond turtle (Heosemys grandis).</title>
        <authorList>
            <person name="Spergser J."/>
            <person name="Busse H.-J."/>
        </authorList>
    </citation>
    <scope>NUCLEOTIDE SEQUENCE</scope>
    <source>
        <strain evidence="11">27C</strain>
    </source>
</reference>
<protein>
    <submittedName>
        <fullName evidence="11">General secretion pathway protein GspK</fullName>
    </submittedName>
</protein>
<dbReference type="GO" id="GO:0005886">
    <property type="term" value="C:plasma membrane"/>
    <property type="evidence" value="ECO:0007669"/>
    <property type="project" value="UniProtKB-SubCell"/>
</dbReference>
<evidence type="ECO:0000256" key="6">
    <source>
        <dbReference type="ARBA" id="ARBA00022692"/>
    </source>
</evidence>
<organism evidence="11 12">
    <name type="scientific">Ottowia testudinis</name>
    <dbReference type="NCBI Taxonomy" id="2816950"/>
    <lineage>
        <taxon>Bacteria</taxon>
        <taxon>Pseudomonadati</taxon>
        <taxon>Pseudomonadota</taxon>
        <taxon>Betaproteobacteria</taxon>
        <taxon>Burkholderiales</taxon>
        <taxon>Comamonadaceae</taxon>
        <taxon>Ottowia</taxon>
    </lineage>
</organism>
<comment type="subcellular location">
    <subcellularLocation>
        <location evidence="1">Cell inner membrane</location>
    </subcellularLocation>
</comment>
<evidence type="ECO:0000256" key="5">
    <source>
        <dbReference type="ARBA" id="ARBA00022519"/>
    </source>
</evidence>
<dbReference type="InterPro" id="IPR005628">
    <property type="entry name" value="GspK"/>
</dbReference>
<gene>
    <name evidence="11" type="ORF">J1M35_18770</name>
</gene>
<evidence type="ECO:0000256" key="4">
    <source>
        <dbReference type="ARBA" id="ARBA00022475"/>
    </source>
</evidence>
<sequence length="304" mass="33263">MRRSSRQRGAALIMVLWMVTALSLVVLAGARGARLHTQRVALELDRMRAQVVLDGALQLVAGKMITDKSLSSSYRRLHMRLGDADAWVEIVPSSGLIDINVARPELLQALFQRVGGVPAGEATALGARIRDFIDPDDVPSPLGGAELAQYRAAGSPVVPRNTGIDDMSELKLVLGMTPELYEIIAPFLGVNGQQRIALYSAPPALIDALSGQPGLGARIQASPPEMRGAMLEPGITTEFFSIVPAGGADQTIRLRAYVQTRDQRWWQRQMWLDLQARPGSTMPWTTRAVEPTRRVNRPDQEFNP</sequence>
<keyword evidence="12" id="KW-1185">Reference proteome</keyword>
<keyword evidence="6" id="KW-0812">Transmembrane</keyword>
<keyword evidence="9" id="KW-0472">Membrane</keyword>
<comment type="similarity">
    <text evidence="2">Belongs to the GSP K family.</text>
</comment>
<dbReference type="AlphaFoldDB" id="A0A975H5K5"/>
<dbReference type="PANTHER" id="PTHR38831">
    <property type="entry name" value="TYPE II SECRETION SYSTEM PROTEIN K"/>
    <property type="match status" value="1"/>
</dbReference>
<evidence type="ECO:0000313" key="11">
    <source>
        <dbReference type="EMBL" id="QTD45047.1"/>
    </source>
</evidence>
<keyword evidence="4" id="KW-1003">Cell membrane</keyword>
<dbReference type="InterPro" id="IPR049031">
    <property type="entry name" value="T2SSK_SAM-like_1st"/>
</dbReference>
<evidence type="ECO:0000259" key="10">
    <source>
        <dbReference type="Pfam" id="PF21687"/>
    </source>
</evidence>
<dbReference type="Pfam" id="PF21687">
    <property type="entry name" value="T2SSK_1st"/>
    <property type="match status" value="1"/>
</dbReference>
<keyword evidence="5" id="KW-0997">Cell inner membrane</keyword>
<evidence type="ECO:0000256" key="7">
    <source>
        <dbReference type="ARBA" id="ARBA00022927"/>
    </source>
</evidence>
<dbReference type="EMBL" id="CP071796">
    <property type="protein sequence ID" value="QTD45047.1"/>
    <property type="molecule type" value="Genomic_DNA"/>
</dbReference>
<feature type="domain" description="T2SS protein K first SAM-like" evidence="10">
    <location>
        <begin position="101"/>
        <end position="188"/>
    </location>
</feature>
<evidence type="ECO:0000313" key="12">
    <source>
        <dbReference type="Proteomes" id="UP000663903"/>
    </source>
</evidence>
<dbReference type="PANTHER" id="PTHR38831:SF1">
    <property type="entry name" value="TYPE II SECRETION SYSTEM PROTEIN K-RELATED"/>
    <property type="match status" value="1"/>
</dbReference>
<evidence type="ECO:0000256" key="9">
    <source>
        <dbReference type="ARBA" id="ARBA00023136"/>
    </source>
</evidence>
<dbReference type="GO" id="GO:0009306">
    <property type="term" value="P:protein secretion"/>
    <property type="evidence" value="ECO:0007669"/>
    <property type="project" value="InterPro"/>
</dbReference>
<dbReference type="InterPro" id="IPR038072">
    <property type="entry name" value="GspK_central_sf"/>
</dbReference>